<dbReference type="Gene3D" id="1.20.120.790">
    <property type="entry name" value="Heat shock protein 90, C-terminal domain"/>
    <property type="match status" value="1"/>
</dbReference>
<dbReference type="NCBIfam" id="NF003555">
    <property type="entry name" value="PRK05218.1"/>
    <property type="match status" value="1"/>
</dbReference>
<keyword evidence="7" id="KW-0143">Chaperone</keyword>
<feature type="binding site" evidence="8">
    <location>
        <position position="78"/>
    </location>
    <ligand>
        <name>ATP</name>
        <dbReference type="ChEBI" id="CHEBI:30616"/>
    </ligand>
</feature>
<dbReference type="Pfam" id="PF00183">
    <property type="entry name" value="HSP90"/>
    <property type="match status" value="1"/>
</dbReference>
<dbReference type="GO" id="GO:0070013">
    <property type="term" value="C:intracellular organelle lumen"/>
    <property type="evidence" value="ECO:0007669"/>
    <property type="project" value="UniProtKB-ARBA"/>
</dbReference>
<evidence type="ECO:0000256" key="4">
    <source>
        <dbReference type="ARBA" id="ARBA00022840"/>
    </source>
</evidence>
<dbReference type="AlphaFoldDB" id="A0A9W7G3H6"/>
<dbReference type="CDD" id="cd16927">
    <property type="entry name" value="HATPase_Hsp90-like"/>
    <property type="match status" value="1"/>
</dbReference>
<dbReference type="FunFam" id="3.40.50.11260:FF:000004">
    <property type="entry name" value="Heat shock protein 75 mitochondrial"/>
    <property type="match status" value="1"/>
</dbReference>
<evidence type="ECO:0000256" key="6">
    <source>
        <dbReference type="ARBA" id="ARBA00023128"/>
    </source>
</evidence>
<evidence type="ECO:0000256" key="2">
    <source>
        <dbReference type="ARBA" id="ARBA00008239"/>
    </source>
</evidence>
<reference evidence="11" key="1">
    <citation type="journal article" date="2023" name="Commun. Biol.">
        <title>Genome analysis of Parmales, the sister group of diatoms, reveals the evolutionary specialization of diatoms from phago-mixotrophs to photoautotrophs.</title>
        <authorList>
            <person name="Ban H."/>
            <person name="Sato S."/>
            <person name="Yoshikawa S."/>
            <person name="Yamada K."/>
            <person name="Nakamura Y."/>
            <person name="Ichinomiya M."/>
            <person name="Sato N."/>
            <person name="Blanc-Mathieu R."/>
            <person name="Endo H."/>
            <person name="Kuwata A."/>
            <person name="Ogata H."/>
        </authorList>
    </citation>
    <scope>NUCLEOTIDE SEQUENCE [LARGE SCALE GENOMIC DNA]</scope>
</reference>
<evidence type="ECO:0008006" key="12">
    <source>
        <dbReference type="Google" id="ProtNLM"/>
    </source>
</evidence>
<dbReference type="GO" id="GO:0140662">
    <property type="term" value="F:ATP-dependent protein folding chaperone"/>
    <property type="evidence" value="ECO:0007669"/>
    <property type="project" value="InterPro"/>
</dbReference>
<evidence type="ECO:0000313" key="10">
    <source>
        <dbReference type="EMBL" id="GMI34241.1"/>
    </source>
</evidence>
<keyword evidence="6" id="KW-0496">Mitochondrion</keyword>
<feature type="binding site" evidence="8">
    <location>
        <begin position="143"/>
        <end position="144"/>
    </location>
    <ligand>
        <name>ATP</name>
        <dbReference type="ChEBI" id="CHEBI:30616"/>
    </ligand>
</feature>
<feature type="binding site" evidence="8">
    <location>
        <position position="128"/>
    </location>
    <ligand>
        <name>ATP</name>
        <dbReference type="ChEBI" id="CHEBI:30616"/>
    </ligand>
</feature>
<keyword evidence="3 8" id="KW-0547">Nucleotide-binding</keyword>
<name>A0A9W7G3H6_9STRA</name>
<proteinExistence type="inferred from homology"/>
<dbReference type="Gene3D" id="3.30.230.80">
    <property type="match status" value="1"/>
</dbReference>
<evidence type="ECO:0000256" key="7">
    <source>
        <dbReference type="ARBA" id="ARBA00023186"/>
    </source>
</evidence>
<feature type="binding site" evidence="8">
    <location>
        <position position="123"/>
    </location>
    <ligand>
        <name>ATP</name>
        <dbReference type="ChEBI" id="CHEBI:30616"/>
    </ligand>
</feature>
<dbReference type="PANTHER" id="PTHR11528">
    <property type="entry name" value="HEAT SHOCK PROTEIN 90 FAMILY MEMBER"/>
    <property type="match status" value="1"/>
</dbReference>
<dbReference type="InterPro" id="IPR020568">
    <property type="entry name" value="Ribosomal_Su5_D2-typ_SF"/>
</dbReference>
<dbReference type="Gene3D" id="3.30.565.10">
    <property type="entry name" value="Histidine kinase-like ATPase, C-terminal domain"/>
    <property type="match status" value="1"/>
</dbReference>
<organism evidence="10 11">
    <name type="scientific">Triparma columacea</name>
    <dbReference type="NCBI Taxonomy" id="722753"/>
    <lineage>
        <taxon>Eukaryota</taxon>
        <taxon>Sar</taxon>
        <taxon>Stramenopiles</taxon>
        <taxon>Ochrophyta</taxon>
        <taxon>Bolidophyceae</taxon>
        <taxon>Parmales</taxon>
        <taxon>Triparmaceae</taxon>
        <taxon>Triparma</taxon>
    </lineage>
</organism>
<dbReference type="HAMAP" id="MF_00505">
    <property type="entry name" value="HSP90"/>
    <property type="match status" value="1"/>
</dbReference>
<dbReference type="SUPFAM" id="SSF54211">
    <property type="entry name" value="Ribosomal protein S5 domain 2-like"/>
    <property type="match status" value="1"/>
</dbReference>
<dbReference type="Gene3D" id="3.40.50.11260">
    <property type="match status" value="1"/>
</dbReference>
<dbReference type="GO" id="GO:0005524">
    <property type="term" value="F:ATP binding"/>
    <property type="evidence" value="ECO:0007669"/>
    <property type="project" value="UniProtKB-KW"/>
</dbReference>
<accession>A0A9W7G3H6</accession>
<dbReference type="InterPro" id="IPR037196">
    <property type="entry name" value="HSP90_C"/>
</dbReference>
<dbReference type="FunFam" id="3.30.230.80:FF:000004">
    <property type="entry name" value="Heat shock protein 75 kDa"/>
    <property type="match status" value="1"/>
</dbReference>
<keyword evidence="5" id="KW-0809">Transit peptide</keyword>
<evidence type="ECO:0000256" key="3">
    <source>
        <dbReference type="ARBA" id="ARBA00022741"/>
    </source>
</evidence>
<dbReference type="Proteomes" id="UP001165065">
    <property type="component" value="Unassembled WGS sequence"/>
</dbReference>
<dbReference type="SUPFAM" id="SSF55874">
    <property type="entry name" value="ATPase domain of HSP90 chaperone/DNA topoisomerase II/histidine kinase"/>
    <property type="match status" value="1"/>
</dbReference>
<dbReference type="GO" id="GO:0051082">
    <property type="term" value="F:unfolded protein binding"/>
    <property type="evidence" value="ECO:0007669"/>
    <property type="project" value="InterPro"/>
</dbReference>
<evidence type="ECO:0000256" key="9">
    <source>
        <dbReference type="SAM" id="MobiDB-lite"/>
    </source>
</evidence>
<evidence type="ECO:0000256" key="8">
    <source>
        <dbReference type="PIRSR" id="PIRSR002583-1"/>
    </source>
</evidence>
<gene>
    <name evidence="10" type="ORF">TrCOL_g13836</name>
</gene>
<dbReference type="Pfam" id="PF13589">
    <property type="entry name" value="HATPase_c_3"/>
    <property type="match status" value="1"/>
</dbReference>
<comment type="caution">
    <text evidence="10">The sequence shown here is derived from an EMBL/GenBank/DDBJ whole genome shotgun (WGS) entry which is preliminary data.</text>
</comment>
<keyword evidence="4 8" id="KW-0067">ATP-binding</keyword>
<evidence type="ECO:0000256" key="1">
    <source>
        <dbReference type="ARBA" id="ARBA00004173"/>
    </source>
</evidence>
<dbReference type="SUPFAM" id="SSF110942">
    <property type="entry name" value="HSP90 C-terminal domain"/>
    <property type="match status" value="1"/>
</dbReference>
<dbReference type="GO" id="GO:0005739">
    <property type="term" value="C:mitochondrion"/>
    <property type="evidence" value="ECO:0007669"/>
    <property type="project" value="UniProtKB-SubCell"/>
</dbReference>
<feature type="compositionally biased region" description="Basic and acidic residues" evidence="9">
    <location>
        <begin position="515"/>
        <end position="525"/>
    </location>
</feature>
<dbReference type="InterPro" id="IPR036890">
    <property type="entry name" value="HATPase_C_sf"/>
</dbReference>
<evidence type="ECO:0000313" key="11">
    <source>
        <dbReference type="Proteomes" id="UP001165065"/>
    </source>
</evidence>
<protein>
    <recommendedName>
        <fullName evidence="12">Heat shock protein 90</fullName>
    </recommendedName>
</protein>
<dbReference type="GO" id="GO:0016887">
    <property type="term" value="F:ATP hydrolysis activity"/>
    <property type="evidence" value="ECO:0007669"/>
    <property type="project" value="InterPro"/>
</dbReference>
<dbReference type="FunFam" id="1.20.120.790:FF:000004">
    <property type="entry name" value="Heat shock protein 75 kDa"/>
    <property type="match status" value="1"/>
</dbReference>
<dbReference type="PRINTS" id="PR00775">
    <property type="entry name" value="HEATSHOCK90"/>
</dbReference>
<dbReference type="InterPro" id="IPR020575">
    <property type="entry name" value="Hsp90_N"/>
</dbReference>
<dbReference type="EMBL" id="BRYA01000040">
    <property type="protein sequence ID" value="GMI34241.1"/>
    <property type="molecule type" value="Genomic_DNA"/>
</dbReference>
<feature type="binding site" evidence="8">
    <location>
        <position position="136"/>
    </location>
    <ligand>
        <name>ATP</name>
        <dbReference type="ChEBI" id="CHEBI:30616"/>
    </ligand>
</feature>
<evidence type="ECO:0000256" key="5">
    <source>
        <dbReference type="ARBA" id="ARBA00022946"/>
    </source>
</evidence>
<dbReference type="PIRSF" id="PIRSF002583">
    <property type="entry name" value="Hsp90"/>
    <property type="match status" value="1"/>
</dbReference>
<sequence>MIRSNAMSCIATSTSLLHPQSIVASNLPQRLQNLQQARRSYSTTPALMEKTAFKAETRQLLDIVTNSIYTDSEVYVRELISNGSDSLEKLRHLKVSNDSSLKRSSGSEGVKITSEGGVVTIEDGGVGMTREELEVNLGTIARSGSREFVSEGKDADGDIIGKFGVGFYSAFMVGERVEVHSKSAREEGGGHTWKSDGGGEFEIVEGADEDLERGCRIKIFLKEDEKDSWGKERLGEVIKKYSNFVNFPITLNGEEVNTVEAVWSKMPSDVTEETHKEFYRFVSGAFDEPMYKLHYRADAPLDIKALLYVPKFHTEKYGMGRMEKGVSLYSRKVLIESKSDVMPEWLRFVKGVVDCEDLPLSISREKAQDSRLVAKLRQATTRRLVSELEKFKRKEGDKFRKEFWPEFGHFIKEGVCQDYQFQSQLSKLLHFESSKSPSGDLTTLEEYVSRMEASQKEIYYLVAPSREVAERSPYMEAFEGTKSEVLFVYSAIDDFVMSNLDKFEDRKLRSVEDKDLDLGGEGKEGEDGEESEGGGKGLSKEDAAEMCAWLTATLGGGKVSTVKVTGRLGSSPAIVTNHESGAMRRMMRMVDTQGGATGGLDAVGPQELEVNPEHPLIVGLKRIKGEEGREDMARELAEQIFDNAMVQAGIMDDPRSMVGRVNKIMEHIVKEKEE</sequence>
<feature type="region of interest" description="Disordered" evidence="9">
    <location>
        <begin position="515"/>
        <end position="539"/>
    </location>
</feature>
<comment type="subcellular location">
    <subcellularLocation>
        <location evidence="1">Mitochondrion</location>
    </subcellularLocation>
</comment>
<comment type="similarity">
    <text evidence="2">Belongs to the heat shock protein 90 family.</text>
</comment>
<dbReference type="OrthoDB" id="28737at2759"/>
<feature type="binding site" evidence="8">
    <location>
        <position position="82"/>
    </location>
    <ligand>
        <name>ATP</name>
        <dbReference type="ChEBI" id="CHEBI:30616"/>
    </ligand>
</feature>
<feature type="binding site" evidence="8">
    <location>
        <position position="364"/>
    </location>
    <ligand>
        <name>ATP</name>
        <dbReference type="ChEBI" id="CHEBI:30616"/>
    </ligand>
</feature>
<dbReference type="InterPro" id="IPR001404">
    <property type="entry name" value="Hsp90_fam"/>
</dbReference>
<keyword evidence="11" id="KW-1185">Reference proteome</keyword>